<evidence type="ECO:0000313" key="2">
    <source>
        <dbReference type="EMBL" id="UYV67976.1"/>
    </source>
</evidence>
<feature type="domain" description="Integrase p58-like C-terminal" evidence="1">
    <location>
        <begin position="30"/>
        <end position="68"/>
    </location>
</feature>
<protein>
    <recommendedName>
        <fullName evidence="1">Integrase p58-like C-terminal domain-containing protein</fullName>
    </recommendedName>
</protein>
<dbReference type="Proteomes" id="UP001235939">
    <property type="component" value="Chromosome 05"/>
</dbReference>
<proteinExistence type="predicted"/>
<sequence length="123" mass="14529">MYYNVGDLVWIFIPIIEVALSEKLMKRYFGPYKITRKLFDVTFEVEPVDQPTRRRRTRDLVHVLRMKPYHDLEDQADLSNYIFSRFSPLWFFAATPLPPPWFTYSGSVAPTLQPYPAANPKNL</sequence>
<name>A0ABY6KGK5_9ARAC</name>
<gene>
    <name evidence="2" type="ORF">LAZ67_5002685</name>
</gene>
<dbReference type="Pfam" id="PF22938">
    <property type="entry name" value="Integrase_p58_C"/>
    <property type="match status" value="1"/>
</dbReference>
<dbReference type="EMBL" id="CP092867">
    <property type="protein sequence ID" value="UYV67976.1"/>
    <property type="molecule type" value="Genomic_DNA"/>
</dbReference>
<reference evidence="2 3" key="1">
    <citation type="submission" date="2022-01" db="EMBL/GenBank/DDBJ databases">
        <title>A chromosomal length assembly of Cordylochernes scorpioides.</title>
        <authorList>
            <person name="Zeh D."/>
            <person name="Zeh J."/>
        </authorList>
    </citation>
    <scope>NUCLEOTIDE SEQUENCE [LARGE SCALE GENOMIC DNA]</scope>
    <source>
        <strain evidence="2">IN4F17</strain>
        <tissue evidence="2">Whole Body</tissue>
    </source>
</reference>
<accession>A0ABY6KGK5</accession>
<evidence type="ECO:0000313" key="3">
    <source>
        <dbReference type="Proteomes" id="UP001235939"/>
    </source>
</evidence>
<dbReference type="InterPro" id="IPR054465">
    <property type="entry name" value="Integrase_p58-like_C"/>
</dbReference>
<evidence type="ECO:0000259" key="1">
    <source>
        <dbReference type="Pfam" id="PF22938"/>
    </source>
</evidence>
<organism evidence="2 3">
    <name type="scientific">Cordylochernes scorpioides</name>
    <dbReference type="NCBI Taxonomy" id="51811"/>
    <lineage>
        <taxon>Eukaryota</taxon>
        <taxon>Metazoa</taxon>
        <taxon>Ecdysozoa</taxon>
        <taxon>Arthropoda</taxon>
        <taxon>Chelicerata</taxon>
        <taxon>Arachnida</taxon>
        <taxon>Pseudoscorpiones</taxon>
        <taxon>Cheliferoidea</taxon>
        <taxon>Chernetidae</taxon>
        <taxon>Cordylochernes</taxon>
    </lineage>
</organism>
<keyword evidence="3" id="KW-1185">Reference proteome</keyword>